<dbReference type="EMBL" id="CP009889">
    <property type="protein sequence ID" value="AIY67329.1"/>
    <property type="molecule type" value="Genomic_DNA"/>
</dbReference>
<protein>
    <submittedName>
        <fullName evidence="2">Uncharacterized protein</fullName>
    </submittedName>
</protein>
<feature type="transmembrane region" description="Helical" evidence="1">
    <location>
        <begin position="36"/>
        <end position="58"/>
    </location>
</feature>
<organism evidence="2 3">
    <name type="scientific">Pseudoalteromonas piratica</name>
    <dbReference type="NCBI Taxonomy" id="1348114"/>
    <lineage>
        <taxon>Bacteria</taxon>
        <taxon>Pseudomonadati</taxon>
        <taxon>Pseudomonadota</taxon>
        <taxon>Gammaproteobacteria</taxon>
        <taxon>Alteromonadales</taxon>
        <taxon>Pseudoalteromonadaceae</taxon>
        <taxon>Pseudoalteromonas</taxon>
    </lineage>
</organism>
<dbReference type="Proteomes" id="UP000030341">
    <property type="component" value="Chromosome 2"/>
</dbReference>
<keyword evidence="3" id="KW-1185">Reference proteome</keyword>
<feature type="transmembrane region" description="Helical" evidence="1">
    <location>
        <begin position="96"/>
        <end position="119"/>
    </location>
</feature>
<proteinExistence type="predicted"/>
<feature type="transmembrane region" description="Helical" evidence="1">
    <location>
        <begin position="70"/>
        <end position="90"/>
    </location>
</feature>
<accession>A0A0A7EL02</accession>
<dbReference type="eggNOG" id="ENOG5030N4X">
    <property type="taxonomic scope" value="Bacteria"/>
</dbReference>
<reference evidence="2 3" key="1">
    <citation type="submission" date="2014-11" db="EMBL/GenBank/DDBJ databases">
        <title>Complete Genome Sequence of Pseudoalteromonas sp. Strain OCN003 Isolated from Kaneohe Bay, Oahu, Hawaii.</title>
        <authorList>
            <person name="Beurmann S."/>
            <person name="Videau P."/>
            <person name="Ushijima B."/>
            <person name="Smith A.M."/>
            <person name="Aeby G.S."/>
            <person name="Callahan S.M."/>
            <person name="Belcaid M."/>
        </authorList>
    </citation>
    <scope>NUCLEOTIDE SEQUENCE [LARGE SCALE GENOMIC DNA]</scope>
    <source>
        <strain evidence="2 3">OCN003</strain>
    </source>
</reference>
<keyword evidence="1" id="KW-0812">Transmembrane</keyword>
<dbReference type="HOGENOM" id="CLU_141496_0_0_6"/>
<evidence type="ECO:0000256" key="1">
    <source>
        <dbReference type="SAM" id="Phobius"/>
    </source>
</evidence>
<sequence length="127" mass="13776">MSLDLIIISLIGAMATFLLAKRNRFDGIRASTSLSIIAYLVFYAANLNVELYSLVFFGSTFVGMSAPKRFGLYTQFIAALIFSLLFEYLVPLINGYGGALGLSAFLSVCVCHLGILMGAPRSNKNAF</sequence>
<dbReference type="STRING" id="1348114.OM33_20025"/>
<keyword evidence="1" id="KW-1133">Transmembrane helix</keyword>
<dbReference type="AlphaFoldDB" id="A0A0A7EL02"/>
<keyword evidence="1" id="KW-0472">Membrane</keyword>
<evidence type="ECO:0000313" key="3">
    <source>
        <dbReference type="Proteomes" id="UP000030341"/>
    </source>
</evidence>
<dbReference type="RefSeq" id="WP_040136229.1">
    <property type="nucleotide sequence ID" value="NZ_CP009889.1"/>
</dbReference>
<name>A0A0A7EL02_9GAMM</name>
<gene>
    <name evidence="2" type="ORF">OM33_20025</name>
</gene>
<evidence type="ECO:0000313" key="2">
    <source>
        <dbReference type="EMBL" id="AIY67329.1"/>
    </source>
</evidence>
<dbReference type="KEGG" id="pseo:OM33_20025"/>
<dbReference type="OrthoDB" id="6312795at2"/>